<feature type="compositionally biased region" description="Basic and acidic residues" evidence="1">
    <location>
        <begin position="1"/>
        <end position="18"/>
    </location>
</feature>
<comment type="caution">
    <text evidence="2">The sequence shown here is derived from an EMBL/GenBank/DDBJ whole genome shotgun (WGS) entry which is preliminary data.</text>
</comment>
<evidence type="ECO:0000256" key="1">
    <source>
        <dbReference type="SAM" id="MobiDB-lite"/>
    </source>
</evidence>
<dbReference type="RefSeq" id="WP_192744812.1">
    <property type="nucleotide sequence ID" value="NZ_JADBEJ010000005.1"/>
</dbReference>
<gene>
    <name evidence="2" type="ORF">H4W30_004741</name>
</gene>
<name>A0ABR9LAH1_9PSEU</name>
<feature type="region of interest" description="Disordered" evidence="1">
    <location>
        <begin position="1"/>
        <end position="24"/>
    </location>
</feature>
<dbReference type="EMBL" id="JADBEJ010000005">
    <property type="protein sequence ID" value="MBE1577681.1"/>
    <property type="molecule type" value="Genomic_DNA"/>
</dbReference>
<dbReference type="Proteomes" id="UP000656548">
    <property type="component" value="Unassembled WGS sequence"/>
</dbReference>
<accession>A0ABR9LAH1</accession>
<keyword evidence="3" id="KW-1185">Reference proteome</keyword>
<organism evidence="2 3">
    <name type="scientific">Amycolatopsis roodepoortensis</name>
    <dbReference type="NCBI Taxonomy" id="700274"/>
    <lineage>
        <taxon>Bacteria</taxon>
        <taxon>Bacillati</taxon>
        <taxon>Actinomycetota</taxon>
        <taxon>Actinomycetes</taxon>
        <taxon>Pseudonocardiales</taxon>
        <taxon>Pseudonocardiaceae</taxon>
        <taxon>Amycolatopsis</taxon>
    </lineage>
</organism>
<reference evidence="2 3" key="1">
    <citation type="submission" date="2020-10" db="EMBL/GenBank/DDBJ databases">
        <title>Sequencing the genomes of 1000 actinobacteria strains.</title>
        <authorList>
            <person name="Klenk H.-P."/>
        </authorList>
    </citation>
    <scope>NUCLEOTIDE SEQUENCE [LARGE SCALE GENOMIC DNA]</scope>
    <source>
        <strain evidence="2 3">DSM 46661</strain>
    </source>
</reference>
<protein>
    <submittedName>
        <fullName evidence="2">Uncharacterized protein</fullName>
    </submittedName>
</protein>
<proteinExistence type="predicted"/>
<sequence length="52" mass="5745">MIKAEVSAEHGDGDRAKDYPTPYLPNETRCVVEDLLARRLENAALVTTRTTG</sequence>
<evidence type="ECO:0000313" key="2">
    <source>
        <dbReference type="EMBL" id="MBE1577681.1"/>
    </source>
</evidence>
<evidence type="ECO:0000313" key="3">
    <source>
        <dbReference type="Proteomes" id="UP000656548"/>
    </source>
</evidence>